<dbReference type="Pfam" id="PF13855">
    <property type="entry name" value="LRR_8"/>
    <property type="match status" value="3"/>
</dbReference>
<dbReference type="SUPFAM" id="SSF52058">
    <property type="entry name" value="L domain-like"/>
    <property type="match status" value="1"/>
</dbReference>
<gene>
    <name evidence="15" type="ORF">HID58_026750</name>
</gene>
<dbReference type="Proteomes" id="UP000824890">
    <property type="component" value="Unassembled WGS sequence"/>
</dbReference>
<evidence type="ECO:0000256" key="4">
    <source>
        <dbReference type="ARBA" id="ARBA00008391"/>
    </source>
</evidence>
<sequence>SLNPEPNNNNNNGTLWSLLPYPPCVLYDISFTVITSDTVAPSALIDGPQTGFTMTRDGAHTEPDEQDAVYDIMRATGNDWAAAIPDVCRGRWHGIECMPDQDNVYHVVSLSFGALSDDTAFPTCDPKRSYISESLTRLKHLKALFFYRCLSRAPQQIPSFLGRLGSSLQTLVLRENGLFGSIPDELGNLTSLKVLDLHKNNLNGSIPLSLNRLSGLRSLDLSVNRLTGSIPGLLLPDLNVLDLNHNLLTGPVPSTLSTCGSLIKIDLSHNRVTGPIPDSVNRLNQLVLLDLSYNRLSGPFPSSLQGLNSLQALVLKGNTNFAASIPENVFKGLKNLMILVLSNMNLHGSIPGSLTRLTSLRVLHLEGNNLTGSIPMEFRGVKDLSELRLNDNRLTGPVPLEKDTVWRMRRKLRLYNNAGLCVNSESNLDGVFGSTSGSGVRLCEGETKRPGPSGTVQHLSGAGGGNVTVDRATYVSSGSKSLGFFGLSSFLVVFSYAERDREMFAVENGLQGDPRLQAISDAIRVIPHFPKTGIMFQDITTLLLDPVAFKHVVDIFVDRYKHMNISLVAGVEARGFIFGPPIALAIGAKFIPLRKPGKLPGRVISEEYELEYGNDRLEMSVEAVKSHERALVIDDLVATGGTLSASINLLERAGAEVVECACVVGLPKFKGHCKLKGKPLYVLVEPSQLDEDSIRIESSAMSAVYCGSKRSYFDDTPSPPPSSKRFRCYSPSNSPSWSSSSPSSSLDQLRAAFPHLELTVLVEALEEHGSDLSAAMKSLYALVSAEEEKRAQDLAAANKETGTFTASGDDWVALLVREVTQSSGQDDAKFRAERVLEALEKTLSARAHEEAGKKFQEESVAVQQQVEALMKDNTVLKRAVAIQHERQKALEDANQQLEFFKQLIPQYQEKVRNLEVNNYALKLQLEQMEHGSSMMPQRFNPDVF</sequence>
<comment type="similarity">
    <text evidence="4">Belongs to the purine/pyrimidine phosphoribosyltransferase family.</text>
</comment>
<feature type="non-terminal residue" evidence="15">
    <location>
        <position position="1"/>
    </location>
</feature>
<comment type="subunit">
    <text evidence="5">Homodimer.</text>
</comment>
<dbReference type="InterPro" id="IPR000836">
    <property type="entry name" value="PRTase_dom"/>
</dbReference>
<feature type="coiled-coil region" evidence="13">
    <location>
        <begin position="890"/>
        <end position="917"/>
    </location>
</feature>
<evidence type="ECO:0000256" key="7">
    <source>
        <dbReference type="ARBA" id="ARBA00022490"/>
    </source>
</evidence>
<dbReference type="EC" id="2.4.2.7" evidence="6"/>
<evidence type="ECO:0000256" key="8">
    <source>
        <dbReference type="ARBA" id="ARBA00022614"/>
    </source>
</evidence>
<evidence type="ECO:0000256" key="3">
    <source>
        <dbReference type="ARBA" id="ARBA00004659"/>
    </source>
</evidence>
<evidence type="ECO:0000256" key="13">
    <source>
        <dbReference type="SAM" id="Coils"/>
    </source>
</evidence>
<dbReference type="NCBIfam" id="NF002636">
    <property type="entry name" value="PRK02304.1-5"/>
    <property type="match status" value="1"/>
</dbReference>
<dbReference type="InterPro" id="IPR029057">
    <property type="entry name" value="PRTase-like"/>
</dbReference>
<dbReference type="PANTHER" id="PTHR11776:SF23">
    <property type="entry name" value="ADENINE PHOSPHORIBOSYLTRANSFERASE 2"/>
    <property type="match status" value="1"/>
</dbReference>
<evidence type="ECO:0000313" key="15">
    <source>
        <dbReference type="EMBL" id="KAH0919090.1"/>
    </source>
</evidence>
<evidence type="ECO:0000256" key="6">
    <source>
        <dbReference type="ARBA" id="ARBA00011893"/>
    </source>
</evidence>
<keyword evidence="12" id="KW-0677">Repeat</keyword>
<dbReference type="InterPro" id="IPR005764">
    <property type="entry name" value="Ade_phspho_trans"/>
</dbReference>
<dbReference type="InterPro" id="IPR032675">
    <property type="entry name" value="LRR_dom_sf"/>
</dbReference>
<dbReference type="Pfam" id="PF00560">
    <property type="entry name" value="LRR_1"/>
    <property type="match status" value="1"/>
</dbReference>
<dbReference type="InterPro" id="IPR003591">
    <property type="entry name" value="Leu-rich_rpt_typical-subtyp"/>
</dbReference>
<dbReference type="InterPro" id="IPR001611">
    <property type="entry name" value="Leu-rich_rpt"/>
</dbReference>
<keyword evidence="7" id="KW-0963">Cytoplasm</keyword>
<comment type="pathway">
    <text evidence="3">Purine metabolism; AMP biosynthesis via salvage pathway; AMP from adenine: step 1/1.</text>
</comment>
<dbReference type="SMART" id="SM00369">
    <property type="entry name" value="LRR_TYP"/>
    <property type="match status" value="4"/>
</dbReference>
<feature type="domain" description="CUE" evidence="14">
    <location>
        <begin position="741"/>
        <end position="784"/>
    </location>
</feature>
<comment type="subcellular location">
    <subcellularLocation>
        <location evidence="2">Cytoplasm</location>
    </subcellularLocation>
</comment>
<comment type="caution">
    <text evidence="15">The sequence shown here is derived from an EMBL/GenBank/DDBJ whole genome shotgun (WGS) entry which is preliminary data.</text>
</comment>
<dbReference type="NCBIfam" id="TIGR01090">
    <property type="entry name" value="apt"/>
    <property type="match status" value="1"/>
</dbReference>
<keyword evidence="16" id="KW-1185">Reference proteome</keyword>
<dbReference type="InterPro" id="IPR003892">
    <property type="entry name" value="CUE"/>
</dbReference>
<dbReference type="Gene3D" id="3.40.50.2020">
    <property type="match status" value="1"/>
</dbReference>
<evidence type="ECO:0000256" key="5">
    <source>
        <dbReference type="ARBA" id="ARBA00011738"/>
    </source>
</evidence>
<evidence type="ECO:0000256" key="10">
    <source>
        <dbReference type="ARBA" id="ARBA00022679"/>
    </source>
</evidence>
<dbReference type="InterPro" id="IPR050120">
    <property type="entry name" value="Adenine_PRTase"/>
</dbReference>
<evidence type="ECO:0000259" key="14">
    <source>
        <dbReference type="PROSITE" id="PS51140"/>
    </source>
</evidence>
<dbReference type="Gene3D" id="3.80.10.10">
    <property type="entry name" value="Ribonuclease Inhibitor"/>
    <property type="match status" value="3"/>
</dbReference>
<accession>A0ABQ8CRU1</accession>
<dbReference type="Pfam" id="PF00156">
    <property type="entry name" value="Pribosyltran"/>
    <property type="match status" value="1"/>
</dbReference>
<name>A0ABQ8CRU1_BRANA</name>
<dbReference type="PROSITE" id="PS51140">
    <property type="entry name" value="CUE"/>
    <property type="match status" value="1"/>
</dbReference>
<protein>
    <recommendedName>
        <fullName evidence="6">adenine phosphoribosyltransferase</fullName>
        <ecNumber evidence="6">2.4.2.7</ecNumber>
    </recommendedName>
</protein>
<evidence type="ECO:0000313" key="16">
    <source>
        <dbReference type="Proteomes" id="UP000824890"/>
    </source>
</evidence>
<evidence type="ECO:0000256" key="1">
    <source>
        <dbReference type="ARBA" id="ARBA00000868"/>
    </source>
</evidence>
<evidence type="ECO:0000256" key="12">
    <source>
        <dbReference type="ARBA" id="ARBA00022737"/>
    </source>
</evidence>
<keyword evidence="9" id="KW-0328">Glycosyltransferase</keyword>
<organism evidence="15 16">
    <name type="scientific">Brassica napus</name>
    <name type="common">Rape</name>
    <dbReference type="NCBI Taxonomy" id="3708"/>
    <lineage>
        <taxon>Eukaryota</taxon>
        <taxon>Viridiplantae</taxon>
        <taxon>Streptophyta</taxon>
        <taxon>Embryophyta</taxon>
        <taxon>Tracheophyta</taxon>
        <taxon>Spermatophyta</taxon>
        <taxon>Magnoliopsida</taxon>
        <taxon>eudicotyledons</taxon>
        <taxon>Gunneridae</taxon>
        <taxon>Pentapetalae</taxon>
        <taxon>rosids</taxon>
        <taxon>malvids</taxon>
        <taxon>Brassicales</taxon>
        <taxon>Brassicaceae</taxon>
        <taxon>Brassiceae</taxon>
        <taxon>Brassica</taxon>
    </lineage>
</organism>
<evidence type="ECO:0000256" key="2">
    <source>
        <dbReference type="ARBA" id="ARBA00004496"/>
    </source>
</evidence>
<proteinExistence type="inferred from homology"/>
<evidence type="ECO:0000256" key="9">
    <source>
        <dbReference type="ARBA" id="ARBA00022676"/>
    </source>
</evidence>
<dbReference type="CDD" id="cd06223">
    <property type="entry name" value="PRTases_typeI"/>
    <property type="match status" value="1"/>
</dbReference>
<keyword evidence="10" id="KW-0808">Transferase</keyword>
<dbReference type="SUPFAM" id="SSF53271">
    <property type="entry name" value="PRTase-like"/>
    <property type="match status" value="1"/>
</dbReference>
<keyword evidence="13" id="KW-0175">Coiled coil</keyword>
<dbReference type="EMBL" id="JAGKQM010000007">
    <property type="protein sequence ID" value="KAH0919090.1"/>
    <property type="molecule type" value="Genomic_DNA"/>
</dbReference>
<dbReference type="HAMAP" id="MF_00004">
    <property type="entry name" value="Aden_phosphoribosyltr"/>
    <property type="match status" value="1"/>
</dbReference>
<keyword evidence="8" id="KW-0433">Leucine-rich repeat</keyword>
<dbReference type="CDD" id="cd14279">
    <property type="entry name" value="CUE"/>
    <property type="match status" value="1"/>
</dbReference>
<dbReference type="PRINTS" id="PR00019">
    <property type="entry name" value="LEURICHRPT"/>
</dbReference>
<dbReference type="NCBIfam" id="NF002634">
    <property type="entry name" value="PRK02304.1-3"/>
    <property type="match status" value="1"/>
</dbReference>
<comment type="catalytic activity">
    <reaction evidence="1">
        <text>AMP + diphosphate = 5-phospho-alpha-D-ribose 1-diphosphate + adenine</text>
        <dbReference type="Rhea" id="RHEA:16609"/>
        <dbReference type="ChEBI" id="CHEBI:16708"/>
        <dbReference type="ChEBI" id="CHEBI:33019"/>
        <dbReference type="ChEBI" id="CHEBI:58017"/>
        <dbReference type="ChEBI" id="CHEBI:456215"/>
        <dbReference type="EC" id="2.4.2.7"/>
    </reaction>
</comment>
<dbReference type="PANTHER" id="PTHR11776">
    <property type="entry name" value="ADENINE PHOSPHORIBOSYLTRANSFERASE"/>
    <property type="match status" value="1"/>
</dbReference>
<evidence type="ECO:0000256" key="11">
    <source>
        <dbReference type="ARBA" id="ARBA00022726"/>
    </source>
</evidence>
<reference evidence="15 16" key="1">
    <citation type="submission" date="2021-05" db="EMBL/GenBank/DDBJ databases">
        <title>Genome Assembly of Synthetic Allotetraploid Brassica napus Reveals Homoeologous Exchanges between Subgenomes.</title>
        <authorList>
            <person name="Davis J.T."/>
        </authorList>
    </citation>
    <scope>NUCLEOTIDE SEQUENCE [LARGE SCALE GENOMIC DNA]</scope>
    <source>
        <strain evidence="16">cv. Da-Ae</strain>
        <tissue evidence="15">Seedling</tissue>
    </source>
</reference>
<keyword evidence="11" id="KW-0660">Purine salvage</keyword>